<dbReference type="PRINTS" id="PR00834">
    <property type="entry name" value="PROTEASES2C"/>
</dbReference>
<evidence type="ECO:0000256" key="8">
    <source>
        <dbReference type="PIRSR" id="PIRSR611782-2"/>
    </source>
</evidence>
<dbReference type="Gene3D" id="2.40.10.120">
    <property type="match status" value="1"/>
</dbReference>
<reference evidence="11 12" key="1">
    <citation type="submission" date="2019-02" db="EMBL/GenBank/DDBJ databases">
        <title>Deep-cultivation of Planctomycetes and their phenomic and genomic characterization uncovers novel biology.</title>
        <authorList>
            <person name="Wiegand S."/>
            <person name="Jogler M."/>
            <person name="Boedeker C."/>
            <person name="Pinto D."/>
            <person name="Vollmers J."/>
            <person name="Rivas-Marin E."/>
            <person name="Kohn T."/>
            <person name="Peeters S.H."/>
            <person name="Heuer A."/>
            <person name="Rast P."/>
            <person name="Oberbeckmann S."/>
            <person name="Bunk B."/>
            <person name="Jeske O."/>
            <person name="Meyerdierks A."/>
            <person name="Storesund J.E."/>
            <person name="Kallscheuer N."/>
            <person name="Luecker S."/>
            <person name="Lage O.M."/>
            <person name="Pohl T."/>
            <person name="Merkel B.J."/>
            <person name="Hornburger P."/>
            <person name="Mueller R.-W."/>
            <person name="Bruemmer F."/>
            <person name="Labrenz M."/>
            <person name="Spormann A.M."/>
            <person name="Op Den Camp H."/>
            <person name="Overmann J."/>
            <person name="Amann R."/>
            <person name="Jetten M.S.M."/>
            <person name="Mascher T."/>
            <person name="Medema M.H."/>
            <person name="Devos D.P."/>
            <person name="Kaster A.-K."/>
            <person name="Ovreas L."/>
            <person name="Rohde M."/>
            <person name="Galperin M.Y."/>
            <person name="Jogler C."/>
        </authorList>
    </citation>
    <scope>NUCLEOTIDE SEQUENCE [LARGE SCALE GENOMIC DNA]</scope>
    <source>
        <strain evidence="11 12">Q31b</strain>
    </source>
</reference>
<protein>
    <submittedName>
        <fullName evidence="11">Putative periplasmic serine endoprotease DegP-like</fullName>
        <ecNumber evidence="11">3.4.21.107</ecNumber>
    </submittedName>
</protein>
<dbReference type="InterPro" id="IPR001940">
    <property type="entry name" value="Peptidase_S1C"/>
</dbReference>
<sequence>MSRLWKKLSILFTAMIVGSLLTAVVMSLPERMQGDISAQDQMPQRRSGLHAAAPPVANSPQNLATAQDLSSSFRNVAEMLRPSVVSISTKQTEIINGGYEGLPPGFQRQLPPGFEEFFGGGRLRPQKRESEGMGSGVIVRRDGYILTNNHVVEGADTVTVELSDDTMIQAKVIGADPQTDLAVLKIDRDGLRPVSFGSSDEIRVGDWVLAIGSPFGLDQTVTAGIISGKNRVQGIVDDGNGFEDFLQTDAAINPGNSGGPLVNLRGELVGINTAILSRSGTSAGIGFAIPVSLARPVFESIIETGQVHRGFLGAQVVDVTPATIQKFDLSVRSGALIGAVLENQPAAKAGLQPGDVVTKVDDRPIKSGTQLRNYIASRAPGSIVVMDVTRNGASLQVSVNLQERTNAAMAMFGSGSVLGATLVPVTPESARDYGYDQLESGLIVTGIEDGSVADRGELQVGDVIESAAGIEVSSADRLSLIVAEAAKQGQPLRLVVRRGNSRMLLVVR</sequence>
<dbReference type="InterPro" id="IPR001478">
    <property type="entry name" value="PDZ"/>
</dbReference>
<dbReference type="InterPro" id="IPR009003">
    <property type="entry name" value="Peptidase_S1_PA"/>
</dbReference>
<dbReference type="InterPro" id="IPR036034">
    <property type="entry name" value="PDZ_sf"/>
</dbReference>
<feature type="region of interest" description="Disordered" evidence="9">
    <location>
        <begin position="36"/>
        <end position="58"/>
    </location>
</feature>
<feature type="active site" description="Charge relay system" evidence="7">
    <location>
        <position position="257"/>
    </location>
</feature>
<feature type="binding site" evidence="8">
    <location>
        <begin position="255"/>
        <end position="257"/>
    </location>
    <ligand>
        <name>substrate</name>
    </ligand>
</feature>
<feature type="domain" description="PDZ" evidence="10">
    <location>
        <begin position="398"/>
        <end position="500"/>
    </location>
</feature>
<comment type="similarity">
    <text evidence="1">Belongs to the peptidase S1C family.</text>
</comment>
<dbReference type="SMART" id="SM00228">
    <property type="entry name" value="PDZ"/>
    <property type="match status" value="2"/>
</dbReference>
<evidence type="ECO:0000259" key="10">
    <source>
        <dbReference type="PROSITE" id="PS50106"/>
    </source>
</evidence>
<evidence type="ECO:0000313" key="12">
    <source>
        <dbReference type="Proteomes" id="UP000315471"/>
    </source>
</evidence>
<dbReference type="GO" id="GO:0004252">
    <property type="term" value="F:serine-type endopeptidase activity"/>
    <property type="evidence" value="ECO:0007669"/>
    <property type="project" value="InterPro"/>
</dbReference>
<dbReference type="PROSITE" id="PS50106">
    <property type="entry name" value="PDZ"/>
    <property type="match status" value="2"/>
</dbReference>
<keyword evidence="5 11" id="KW-0378">Hydrolase</keyword>
<dbReference type="EC" id="3.4.21.107" evidence="11"/>
<keyword evidence="6" id="KW-0720">Serine protease</keyword>
<evidence type="ECO:0000256" key="1">
    <source>
        <dbReference type="ARBA" id="ARBA00010541"/>
    </source>
</evidence>
<evidence type="ECO:0000256" key="2">
    <source>
        <dbReference type="ARBA" id="ARBA00022670"/>
    </source>
</evidence>
<keyword evidence="3" id="KW-0732">Signal</keyword>
<dbReference type="SUPFAM" id="SSF50494">
    <property type="entry name" value="Trypsin-like serine proteases"/>
    <property type="match status" value="1"/>
</dbReference>
<dbReference type="PANTHER" id="PTHR43343:SF3">
    <property type="entry name" value="PROTEASE DO-LIKE 8, CHLOROPLASTIC"/>
    <property type="match status" value="1"/>
</dbReference>
<dbReference type="Pfam" id="PF13365">
    <property type="entry name" value="Trypsin_2"/>
    <property type="match status" value="1"/>
</dbReference>
<feature type="binding site" evidence="8">
    <location>
        <position position="150"/>
    </location>
    <ligand>
        <name>substrate</name>
    </ligand>
</feature>
<feature type="active site" description="Charge relay system" evidence="7">
    <location>
        <position position="180"/>
    </location>
</feature>
<dbReference type="InterPro" id="IPR011782">
    <property type="entry name" value="Pept_S1C_Do"/>
</dbReference>
<accession>A0A5C6DXR8</accession>
<evidence type="ECO:0000256" key="3">
    <source>
        <dbReference type="ARBA" id="ARBA00022729"/>
    </source>
</evidence>
<dbReference type="NCBIfam" id="TIGR02037">
    <property type="entry name" value="degP_htrA_DO"/>
    <property type="match status" value="1"/>
</dbReference>
<dbReference type="FunFam" id="2.40.10.10:FF:000001">
    <property type="entry name" value="Periplasmic serine protease DegS"/>
    <property type="match status" value="1"/>
</dbReference>
<dbReference type="GO" id="GO:0006508">
    <property type="term" value="P:proteolysis"/>
    <property type="evidence" value="ECO:0007669"/>
    <property type="project" value="UniProtKB-KW"/>
</dbReference>
<evidence type="ECO:0000313" key="11">
    <source>
        <dbReference type="EMBL" id="TWU41205.1"/>
    </source>
</evidence>
<feature type="domain" description="PDZ" evidence="10">
    <location>
        <begin position="301"/>
        <end position="392"/>
    </location>
</feature>
<proteinExistence type="inferred from homology"/>
<evidence type="ECO:0000256" key="6">
    <source>
        <dbReference type="ARBA" id="ARBA00022825"/>
    </source>
</evidence>
<dbReference type="PANTHER" id="PTHR43343">
    <property type="entry name" value="PEPTIDASE S12"/>
    <property type="match status" value="1"/>
</dbReference>
<evidence type="ECO:0000256" key="7">
    <source>
        <dbReference type="PIRSR" id="PIRSR611782-1"/>
    </source>
</evidence>
<feature type="binding site" evidence="8">
    <location>
        <position position="180"/>
    </location>
    <ligand>
        <name>substrate</name>
    </ligand>
</feature>
<keyword evidence="4" id="KW-0677">Repeat</keyword>
<keyword evidence="12" id="KW-1185">Reference proteome</keyword>
<evidence type="ECO:0000256" key="4">
    <source>
        <dbReference type="ARBA" id="ARBA00022737"/>
    </source>
</evidence>
<evidence type="ECO:0000256" key="9">
    <source>
        <dbReference type="SAM" id="MobiDB-lite"/>
    </source>
</evidence>
<dbReference type="OrthoDB" id="248175at2"/>
<dbReference type="AlphaFoldDB" id="A0A5C6DXR8"/>
<dbReference type="InterPro" id="IPR051201">
    <property type="entry name" value="Chloro_Bact_Ser_Proteases"/>
</dbReference>
<comment type="caution">
    <text evidence="11">The sequence shown here is derived from an EMBL/GenBank/DDBJ whole genome shotgun (WGS) entry which is preliminary data.</text>
</comment>
<dbReference type="RefSeq" id="WP_146600064.1">
    <property type="nucleotide sequence ID" value="NZ_SJPY01000004.1"/>
</dbReference>
<gene>
    <name evidence="11" type="primary">mucD</name>
    <name evidence="11" type="ORF">Q31b_26440</name>
</gene>
<evidence type="ECO:0000256" key="5">
    <source>
        <dbReference type="ARBA" id="ARBA00022801"/>
    </source>
</evidence>
<dbReference type="Gene3D" id="2.30.42.10">
    <property type="match status" value="2"/>
</dbReference>
<dbReference type="SUPFAM" id="SSF50156">
    <property type="entry name" value="PDZ domain-like"/>
    <property type="match status" value="2"/>
</dbReference>
<keyword evidence="2 11" id="KW-0645">Protease</keyword>
<feature type="active site" description="Charge relay system" evidence="7">
    <location>
        <position position="150"/>
    </location>
</feature>
<name>A0A5C6DXR8_9BACT</name>
<dbReference type="Proteomes" id="UP000315471">
    <property type="component" value="Unassembled WGS sequence"/>
</dbReference>
<dbReference type="EMBL" id="SJPY01000004">
    <property type="protein sequence ID" value="TWU41205.1"/>
    <property type="molecule type" value="Genomic_DNA"/>
</dbReference>
<dbReference type="Pfam" id="PF13180">
    <property type="entry name" value="PDZ_2"/>
    <property type="match status" value="1"/>
</dbReference>
<organism evidence="11 12">
    <name type="scientific">Novipirellula aureliae</name>
    <dbReference type="NCBI Taxonomy" id="2527966"/>
    <lineage>
        <taxon>Bacteria</taxon>
        <taxon>Pseudomonadati</taxon>
        <taxon>Planctomycetota</taxon>
        <taxon>Planctomycetia</taxon>
        <taxon>Pirellulales</taxon>
        <taxon>Pirellulaceae</taxon>
        <taxon>Novipirellula</taxon>
    </lineage>
</organism>